<feature type="domain" description="YdbS-like PH" evidence="2">
    <location>
        <begin position="71"/>
        <end position="149"/>
    </location>
</feature>
<dbReference type="EMBL" id="JAVAIM010000001">
    <property type="protein sequence ID" value="MDP4573680.1"/>
    <property type="molecule type" value="Genomic_DNA"/>
</dbReference>
<protein>
    <submittedName>
        <fullName evidence="3">PH domain-containing protein</fullName>
    </submittedName>
</protein>
<dbReference type="InterPro" id="IPR005182">
    <property type="entry name" value="YdbS-like_PH"/>
</dbReference>
<evidence type="ECO:0000313" key="3">
    <source>
        <dbReference type="EMBL" id="MDP4573680.1"/>
    </source>
</evidence>
<comment type="caution">
    <text evidence="3">The sequence shown here is derived from an EMBL/GenBank/DDBJ whole genome shotgun (WGS) entry which is preliminary data.</text>
</comment>
<feature type="transmembrane region" description="Helical" evidence="1">
    <location>
        <begin position="21"/>
        <end position="39"/>
    </location>
</feature>
<feature type="domain" description="YdbS-like PH" evidence="2">
    <location>
        <begin position="412"/>
        <end position="485"/>
    </location>
</feature>
<evidence type="ECO:0000313" key="4">
    <source>
        <dbReference type="Proteomes" id="UP001240639"/>
    </source>
</evidence>
<keyword evidence="1" id="KW-0472">Membrane</keyword>
<dbReference type="InterPro" id="IPR014529">
    <property type="entry name" value="UCP026631"/>
</dbReference>
<keyword evidence="1" id="KW-1133">Transmembrane helix</keyword>
<reference evidence="3 4" key="1">
    <citation type="submission" date="2023-08" db="EMBL/GenBank/DDBJ databases">
        <title>genomic of G39.</title>
        <authorList>
            <person name="Wang Y."/>
        </authorList>
    </citation>
    <scope>NUCLEOTIDE SEQUENCE [LARGE SCALE GENOMIC DNA]</scope>
    <source>
        <strain evidence="3 4">G39</strain>
    </source>
</reference>
<feature type="transmembrane region" description="Helical" evidence="1">
    <location>
        <begin position="182"/>
        <end position="202"/>
    </location>
</feature>
<keyword evidence="4" id="KW-1185">Reference proteome</keyword>
<dbReference type="PANTHER" id="PTHR34473">
    <property type="entry name" value="UPF0699 TRANSMEMBRANE PROTEIN YDBS"/>
    <property type="match status" value="1"/>
</dbReference>
<feature type="domain" description="YdbS-like PH" evidence="2">
    <location>
        <begin position="272"/>
        <end position="327"/>
    </location>
</feature>
<proteinExistence type="predicted"/>
<accession>A0ABT9HKZ7</accession>
<name>A0ABT9HKZ7_9SPHN</name>
<organism evidence="3 4">
    <name type="scientific">Qipengyuania profundimaris</name>
    <dbReference type="NCBI Taxonomy" id="3067652"/>
    <lineage>
        <taxon>Bacteria</taxon>
        <taxon>Pseudomonadati</taxon>
        <taxon>Pseudomonadota</taxon>
        <taxon>Alphaproteobacteria</taxon>
        <taxon>Sphingomonadales</taxon>
        <taxon>Erythrobacteraceae</taxon>
        <taxon>Qipengyuania</taxon>
    </lineage>
</organism>
<dbReference type="Proteomes" id="UP001240639">
    <property type="component" value="Unassembled WGS sequence"/>
</dbReference>
<gene>
    <name evidence="3" type="ORF">Q9K02_00830</name>
</gene>
<dbReference type="PIRSF" id="PIRSF026631">
    <property type="entry name" value="UCP026631"/>
    <property type="match status" value="1"/>
</dbReference>
<evidence type="ECO:0000256" key="1">
    <source>
        <dbReference type="SAM" id="Phobius"/>
    </source>
</evidence>
<feature type="transmembrane region" description="Helical" evidence="1">
    <location>
        <begin position="51"/>
        <end position="69"/>
    </location>
</feature>
<sequence>MSPEAAGKPQRTHPKTFAVKAATMLTQLVVPIVVGGYTILDDGDLADLLTYFLPLIVVVIGLNFVLAYFQWTRLTYEVRESDIRVESGLLSRAARSVPYERIQDVSVEQKLIPRLFGLVEVKFETGAGGGDDLKLAYLTEAEGDRLRDTVKARREGREVPEAAVEVERAEADVLFAMPPRRVLTFGLFEFSLAVVAVVFGAVQQFDFLIDFDLWDIDEWQQRLAGPGQYLAGLGPLAQFVGIAAGVAALLAVGVATGVVRTALREWDFLLERTETGLRRRRGLVTRTDVVMPIHRVQALRLKTGLVRRFFGWYGLGVVSLASDSASANHEAAPFAKMREIEPIAATTGFALPSKDLYWSRRSAKASVDGALIDLAIMGAIAVPVWLFSPLWWSALLPLGIGVLGAVREYYLYRFDRHSLGDRFIYSRHGWLAPKTTIGSRVRLQSVEIKQGPLAKLRGYAVLKLGLAGGTFEVEAMPVDQARRWRSAILDSIATTDFSQMLEREPSGA</sequence>
<dbReference type="RefSeq" id="WP_305931168.1">
    <property type="nucleotide sequence ID" value="NZ_JAVAIM010000001.1"/>
</dbReference>
<feature type="transmembrane region" description="Helical" evidence="1">
    <location>
        <begin position="236"/>
        <end position="259"/>
    </location>
</feature>
<dbReference type="PANTHER" id="PTHR34473:SF2">
    <property type="entry name" value="UPF0699 TRANSMEMBRANE PROTEIN YDBT"/>
    <property type="match status" value="1"/>
</dbReference>
<evidence type="ECO:0000259" key="2">
    <source>
        <dbReference type="Pfam" id="PF03703"/>
    </source>
</evidence>
<feature type="transmembrane region" description="Helical" evidence="1">
    <location>
        <begin position="370"/>
        <end position="388"/>
    </location>
</feature>
<keyword evidence="1" id="KW-0812">Transmembrane</keyword>
<dbReference type="Pfam" id="PF03703">
    <property type="entry name" value="bPH_2"/>
    <property type="match status" value="3"/>
</dbReference>